<name>A0ABR3F6X7_9AGAR</name>
<proteinExistence type="predicted"/>
<accession>A0ABR3F6X7</accession>
<evidence type="ECO:0000313" key="1">
    <source>
        <dbReference type="EMBL" id="KAL0570986.1"/>
    </source>
</evidence>
<evidence type="ECO:0008006" key="3">
    <source>
        <dbReference type="Google" id="ProtNLM"/>
    </source>
</evidence>
<reference evidence="1 2" key="1">
    <citation type="submission" date="2024-02" db="EMBL/GenBank/DDBJ databases">
        <title>A draft genome for the cacao thread blight pathogen Marasmius crinis-equi.</title>
        <authorList>
            <person name="Cohen S.P."/>
            <person name="Baruah I.K."/>
            <person name="Amoako-Attah I."/>
            <person name="Bukari Y."/>
            <person name="Meinhardt L.W."/>
            <person name="Bailey B.A."/>
        </authorList>
    </citation>
    <scope>NUCLEOTIDE SEQUENCE [LARGE SCALE GENOMIC DNA]</scope>
    <source>
        <strain evidence="1 2">GH-76</strain>
    </source>
</reference>
<protein>
    <recommendedName>
        <fullName evidence="3">F-box domain-containing protein</fullName>
    </recommendedName>
</protein>
<sequence>MKEQSSDLEQLLTAYISTLNPLRRFPNEILAQIFKLCVDEDVNIARRMRNTGRGENCPSTLDTRKCPWVLGQVCRRWRNLAVSLSDLWTSVDINWKEGLSGEVMDSCVERRLSLTLQRSRDRPLYVSWSQSSCQEKVFSVMLSRSYQWKHATLRGGIRGYKLLAPHCGLFPSLSTLHLHFDEDDWGELPQEIKDVIFSVFRNAPALNDLTFSGHLGPVAPHLFVQIPWKQITHFAVEKTEGLTTDIRPIVPLLTSVSDCYIGAFKLSGGLLRPPSTLRHLRQLILGPSSSAETLFDSLTLPALQMLAFIRCFPSALAFARFLHRSSCQLTELGLIDVQQRDLMEALQDPAVQGVKNLTISGPLLHGTRTSGSGDSVLHALRLRPAANGPGSENILLKLTQLALWGTKQWSDTCLVDLLASRVNLHPTLLSSASRLQTVRFDGFSSTASENGAVVSEEAASARMKGLVEGGLVVLVNDKPVVF</sequence>
<dbReference type="EMBL" id="JBAHYK010000843">
    <property type="protein sequence ID" value="KAL0570986.1"/>
    <property type="molecule type" value="Genomic_DNA"/>
</dbReference>
<dbReference type="Gene3D" id="1.20.1280.50">
    <property type="match status" value="1"/>
</dbReference>
<keyword evidence="2" id="KW-1185">Reference proteome</keyword>
<organism evidence="1 2">
    <name type="scientific">Marasmius crinis-equi</name>
    <dbReference type="NCBI Taxonomy" id="585013"/>
    <lineage>
        <taxon>Eukaryota</taxon>
        <taxon>Fungi</taxon>
        <taxon>Dikarya</taxon>
        <taxon>Basidiomycota</taxon>
        <taxon>Agaricomycotina</taxon>
        <taxon>Agaricomycetes</taxon>
        <taxon>Agaricomycetidae</taxon>
        <taxon>Agaricales</taxon>
        <taxon>Marasmiineae</taxon>
        <taxon>Marasmiaceae</taxon>
        <taxon>Marasmius</taxon>
    </lineage>
</organism>
<dbReference type="Proteomes" id="UP001465976">
    <property type="component" value="Unassembled WGS sequence"/>
</dbReference>
<comment type="caution">
    <text evidence="1">The sequence shown here is derived from an EMBL/GenBank/DDBJ whole genome shotgun (WGS) entry which is preliminary data.</text>
</comment>
<evidence type="ECO:0000313" key="2">
    <source>
        <dbReference type="Proteomes" id="UP001465976"/>
    </source>
</evidence>
<gene>
    <name evidence="1" type="ORF">V5O48_010971</name>
</gene>